<organism evidence="2 3">
    <name type="scientific">Actinoplanes friuliensis DSM 7358</name>
    <dbReference type="NCBI Taxonomy" id="1246995"/>
    <lineage>
        <taxon>Bacteria</taxon>
        <taxon>Bacillati</taxon>
        <taxon>Actinomycetota</taxon>
        <taxon>Actinomycetes</taxon>
        <taxon>Micromonosporales</taxon>
        <taxon>Micromonosporaceae</taxon>
        <taxon>Actinoplanes</taxon>
    </lineage>
</organism>
<dbReference type="InterPro" id="IPR037523">
    <property type="entry name" value="VOC_core"/>
</dbReference>
<dbReference type="PROSITE" id="PS51819">
    <property type="entry name" value="VOC"/>
    <property type="match status" value="1"/>
</dbReference>
<dbReference type="HOGENOM" id="CLU_046006_18_2_11"/>
<accession>U5W3C2</accession>
<dbReference type="KEGG" id="afs:AFR_26275"/>
<dbReference type="Pfam" id="PF00903">
    <property type="entry name" value="Glyoxalase"/>
    <property type="match status" value="1"/>
</dbReference>
<dbReference type="PATRIC" id="fig|1246995.3.peg.5325"/>
<dbReference type="InterPro" id="IPR029068">
    <property type="entry name" value="Glyas_Bleomycin-R_OHBP_Dase"/>
</dbReference>
<dbReference type="InterPro" id="IPR052164">
    <property type="entry name" value="Anthracycline_SecMetBiosynth"/>
</dbReference>
<dbReference type="RefSeq" id="WP_023364296.1">
    <property type="nucleotide sequence ID" value="NC_022657.1"/>
</dbReference>
<name>U5W3C2_9ACTN</name>
<dbReference type="Proteomes" id="UP000017746">
    <property type="component" value="Chromosome"/>
</dbReference>
<dbReference type="OrthoDB" id="9798201at2"/>
<dbReference type="EMBL" id="CP006272">
    <property type="protein sequence ID" value="AGZ43517.1"/>
    <property type="molecule type" value="Genomic_DNA"/>
</dbReference>
<gene>
    <name evidence="2" type="ORF">AFR_26275</name>
</gene>
<keyword evidence="3" id="KW-1185">Reference proteome</keyword>
<protein>
    <submittedName>
        <fullName evidence="2">Glyoxalase/bleomycin resistance protein/dioxygenase</fullName>
    </submittedName>
</protein>
<dbReference type="Gene3D" id="3.10.180.10">
    <property type="entry name" value="2,3-Dihydroxybiphenyl 1,2-Dioxygenase, domain 1"/>
    <property type="match status" value="1"/>
</dbReference>
<evidence type="ECO:0000313" key="3">
    <source>
        <dbReference type="Proteomes" id="UP000017746"/>
    </source>
</evidence>
<evidence type="ECO:0000313" key="2">
    <source>
        <dbReference type="EMBL" id="AGZ43517.1"/>
    </source>
</evidence>
<proteinExistence type="predicted"/>
<dbReference type="PANTHER" id="PTHR33993:SF14">
    <property type="entry name" value="GB|AAF24581.1"/>
    <property type="match status" value="1"/>
</dbReference>
<dbReference type="SUPFAM" id="SSF54593">
    <property type="entry name" value="Glyoxalase/Bleomycin resistance protein/Dihydroxybiphenyl dioxygenase"/>
    <property type="match status" value="1"/>
</dbReference>
<dbReference type="PANTHER" id="PTHR33993">
    <property type="entry name" value="GLYOXALASE-RELATED"/>
    <property type="match status" value="1"/>
</dbReference>
<keyword evidence="2" id="KW-0223">Dioxygenase</keyword>
<dbReference type="eggNOG" id="COG0346">
    <property type="taxonomic scope" value="Bacteria"/>
</dbReference>
<keyword evidence="2" id="KW-0560">Oxidoreductase</keyword>
<dbReference type="AlphaFoldDB" id="U5W3C2"/>
<evidence type="ECO:0000259" key="1">
    <source>
        <dbReference type="PROSITE" id="PS51819"/>
    </source>
</evidence>
<reference evidence="2 3" key="1">
    <citation type="journal article" date="2014" name="J. Biotechnol.">
        <title>Complete genome sequence of the actinobacterium Actinoplanes friuliensis HAG 010964, producer of the lipopeptide antibiotic friulimycin.</title>
        <authorList>
            <person name="Ruckert C."/>
            <person name="Szczepanowski R."/>
            <person name="Albersmeier A."/>
            <person name="Goesmann A."/>
            <person name="Fischer N."/>
            <person name="Steinkamper A."/>
            <person name="Puhler A."/>
            <person name="Biener R."/>
            <person name="Schwartz D."/>
            <person name="Kalinowski J."/>
        </authorList>
    </citation>
    <scope>NUCLEOTIDE SEQUENCE [LARGE SCALE GENOMIC DNA]</scope>
    <source>
        <strain evidence="2 3">DSM 7358</strain>
    </source>
</reference>
<dbReference type="GO" id="GO:0051213">
    <property type="term" value="F:dioxygenase activity"/>
    <property type="evidence" value="ECO:0007669"/>
    <property type="project" value="UniProtKB-KW"/>
</dbReference>
<dbReference type="STRING" id="1246995.AFR_26275"/>
<sequence length="115" mass="12634">MSTLQTIICTRDTARLLAFYQGLFGAHEVMRYEDFYVGLQVGDSELGIVAEDKTDLEAPQRIALNFAVDDVDALLPRVKELGGTVLGPPNDMPWGQRVAHVEDPDGNAVNLTCRT</sequence>
<feature type="domain" description="VOC" evidence="1">
    <location>
        <begin position="2"/>
        <end position="114"/>
    </location>
</feature>
<dbReference type="InterPro" id="IPR004360">
    <property type="entry name" value="Glyas_Fos-R_dOase_dom"/>
</dbReference>